<reference evidence="3 4" key="1">
    <citation type="journal article" date="2018" name="MBio">
        <title>Comparative Genomics Reveals the Core Gene Toolbox for the Fungus-Insect Symbiosis.</title>
        <authorList>
            <person name="Wang Y."/>
            <person name="Stata M."/>
            <person name="Wang W."/>
            <person name="Stajich J.E."/>
            <person name="White M.M."/>
            <person name="Moncalvo J.M."/>
        </authorList>
    </citation>
    <scope>NUCLEOTIDE SEQUENCE [LARGE SCALE GENOMIC DNA]</scope>
    <source>
        <strain evidence="3 4">SWE-8-4</strain>
    </source>
</reference>
<comment type="similarity">
    <text evidence="1">Belongs to the DNA mismatch repair MutL/HexB family.</text>
</comment>
<evidence type="ECO:0008006" key="5">
    <source>
        <dbReference type="Google" id="ProtNLM"/>
    </source>
</evidence>
<keyword evidence="2" id="KW-0227">DNA damage</keyword>
<evidence type="ECO:0000256" key="1">
    <source>
        <dbReference type="ARBA" id="ARBA00006082"/>
    </source>
</evidence>
<evidence type="ECO:0000256" key="2">
    <source>
        <dbReference type="ARBA" id="ARBA00022763"/>
    </source>
</evidence>
<gene>
    <name evidence="3" type="ORF">BB561_003618</name>
</gene>
<protein>
    <recommendedName>
        <fullName evidence="5">DNA mismatch repair protein S5 domain-containing protein</fullName>
    </recommendedName>
</protein>
<accession>A0A2T9YKD5</accession>
<dbReference type="PANTHER" id="PTHR10073:SF54">
    <property type="entry name" value="PMS1 PROTEIN HOMOLOG 1"/>
    <property type="match status" value="1"/>
</dbReference>
<dbReference type="PANTHER" id="PTHR10073">
    <property type="entry name" value="DNA MISMATCH REPAIR PROTEIN MLH, PMS, MUTL"/>
    <property type="match status" value="1"/>
</dbReference>
<dbReference type="GO" id="GO:0006298">
    <property type="term" value="P:mismatch repair"/>
    <property type="evidence" value="ECO:0007669"/>
    <property type="project" value="InterPro"/>
</dbReference>
<keyword evidence="4" id="KW-1185">Reference proteome</keyword>
<name>A0A2T9YKD5_9FUNG</name>
<dbReference type="AlphaFoldDB" id="A0A2T9YKD5"/>
<dbReference type="InterPro" id="IPR014721">
    <property type="entry name" value="Ribsml_uS5_D2-typ_fold_subgr"/>
</dbReference>
<dbReference type="GO" id="GO:0140664">
    <property type="term" value="F:ATP-dependent DNA damage sensor activity"/>
    <property type="evidence" value="ECO:0007669"/>
    <property type="project" value="InterPro"/>
</dbReference>
<dbReference type="EMBL" id="MBFR01000149">
    <property type="protein sequence ID" value="PVU92800.1"/>
    <property type="molecule type" value="Genomic_DNA"/>
</dbReference>
<dbReference type="InterPro" id="IPR038973">
    <property type="entry name" value="MutL/Mlh/Pms-like"/>
</dbReference>
<dbReference type="STRING" id="133385.A0A2T9YKD5"/>
<dbReference type="Gene3D" id="3.30.230.10">
    <property type="match status" value="1"/>
</dbReference>
<dbReference type="InterPro" id="IPR036890">
    <property type="entry name" value="HATPase_C_sf"/>
</dbReference>
<dbReference type="Gene3D" id="3.30.565.10">
    <property type="entry name" value="Histidine kinase-like ATPase, C-terminal domain"/>
    <property type="match status" value="1"/>
</dbReference>
<dbReference type="SUPFAM" id="SSF55874">
    <property type="entry name" value="ATPase domain of HSP90 chaperone/DNA topoisomerase II/histidine kinase"/>
    <property type="match status" value="1"/>
</dbReference>
<evidence type="ECO:0000313" key="4">
    <source>
        <dbReference type="Proteomes" id="UP000245383"/>
    </source>
</evidence>
<dbReference type="Proteomes" id="UP000245383">
    <property type="component" value="Unassembled WGS sequence"/>
</dbReference>
<evidence type="ECO:0000313" key="3">
    <source>
        <dbReference type="EMBL" id="PVU92800.1"/>
    </source>
</evidence>
<sequence>MNNRIVSLPQKTTDLLCAGPVITHILDIIKELVENSIDACASNISVKLINNGLRQIEIADSGKGISPAEIKYLGCKNYTSKFRENMDLDQIETFGFRGQSIYAIKAASKKITILSKVSSEKVATIAVLESSCNDTTNEPNKVISGFRDNGTTVTIEFPLSKYPVRLQEITKNQSSILSSVKVLLSKYYFLYPNIRFHLNSTSINSLLHLKNGKNPTSSFIWPASTNIEKAIENILGKEIHNTLDNFKINLVFEHNNSNFKTFLDEESYYRKNPNEILLKQKANLVIKSVQMIYPNPAFLRDIKCIIFVNKRPILQKSKDFVNLTKKITGYIISKDLNYQERQINNIIDCKNKKNNNLILAFISIPKKWVDINVSSKKNTVLITNKKILFHFELKLTEMEAENTKCASWILPENNKNALQPNHIIEVSQNIDNMFDFTTKDSNLERLDVHNKKDDAPSKTDFLTVPSNICKNEYTIDIKKISSNNALESLDDILCEKSPLGSFDTLFSGSKADDIWVTNMESMQYSDMEVDKNSEEMEYSSSISLVEKSQNGNTTCNKMPSILSCDIIETENHQKIYIPLDSSKEFTEYTEPKSISDTCKQKTASYSSKQANQSLDVDQFDNKVDQFLNNQAQYNPFYCDERPFSGCINKTLSISEYNRKNKLNIYSNGLNQDKDINRINQNPQNFYNKFLKNNSQNQLQKRKNIELETIKAAKPNKNTINNNIDTFNIKSANSIKSIQKNQLNFWYKNNQLLDSRFSTIKSPQIKNSEFEFCDMPQSLNKKNESINENDKKVEKNKFSFLNSENVKKINNGLPRINISESKFGSVSKTGSIKYENNKICDYSANIDNDKKTIFNIGDNISQIKYQNKDYCEFPNKSSPFLIKSSIQKNLAVKLIVKCKNLTLKHEFINSNQNIKVSGRDNHDNLSETFVSRSFYGITKKEYSYFLARLKYNLFQNAKKAIKNVKNETEMLEFHDFKEKTLYKFPCYLTKFVKKTQRQNVKKNNILVSQKNFESQNKIAYPSHLKFKPNRIVLIGSLHHSVLNENISEIIREIRFNNSYLDAKFIGILVSYNLYCNNSTADYNIIKKMQNYKNSHNPIALLGLKNILVFLDIRFWTYLIKTLESNLCHFSNCYTPNSKNTSSDTNNINSKLLNDKNIMHISTNVTNFSYISDSNGTNDIHKDAFLCYTEEDWILLFHKISYVLEIIDTRRGFLFLKV</sequence>
<dbReference type="GO" id="GO:0032389">
    <property type="term" value="C:MutLalpha complex"/>
    <property type="evidence" value="ECO:0007669"/>
    <property type="project" value="TreeGrafter"/>
</dbReference>
<dbReference type="GO" id="GO:0016887">
    <property type="term" value="F:ATP hydrolysis activity"/>
    <property type="evidence" value="ECO:0007669"/>
    <property type="project" value="InterPro"/>
</dbReference>
<dbReference type="Pfam" id="PF13589">
    <property type="entry name" value="HATPase_c_3"/>
    <property type="match status" value="1"/>
</dbReference>
<comment type="caution">
    <text evidence="3">The sequence shown here is derived from an EMBL/GenBank/DDBJ whole genome shotgun (WGS) entry which is preliminary data.</text>
</comment>
<dbReference type="OrthoDB" id="10263226at2759"/>
<organism evidence="3 4">
    <name type="scientific">Smittium simulii</name>
    <dbReference type="NCBI Taxonomy" id="133385"/>
    <lineage>
        <taxon>Eukaryota</taxon>
        <taxon>Fungi</taxon>
        <taxon>Fungi incertae sedis</taxon>
        <taxon>Zoopagomycota</taxon>
        <taxon>Kickxellomycotina</taxon>
        <taxon>Harpellomycetes</taxon>
        <taxon>Harpellales</taxon>
        <taxon>Legeriomycetaceae</taxon>
        <taxon>Smittium</taxon>
    </lineage>
</organism>
<proteinExistence type="inferred from homology"/>